<dbReference type="PROSITE" id="PS01124">
    <property type="entry name" value="HTH_ARAC_FAMILY_2"/>
    <property type="match status" value="1"/>
</dbReference>
<dbReference type="RefSeq" id="WP_268779036.1">
    <property type="nucleotide sequence ID" value="NZ_JAPRAT010000004.1"/>
</dbReference>
<keyword evidence="6" id="KW-1185">Reference proteome</keyword>
<evidence type="ECO:0000256" key="2">
    <source>
        <dbReference type="ARBA" id="ARBA00023125"/>
    </source>
</evidence>
<feature type="domain" description="HTH araC/xylS-type" evidence="4">
    <location>
        <begin position="185"/>
        <end position="283"/>
    </location>
</feature>
<keyword evidence="3" id="KW-0804">Transcription</keyword>
<dbReference type="PANTHER" id="PTHR43280">
    <property type="entry name" value="ARAC-FAMILY TRANSCRIPTIONAL REGULATOR"/>
    <property type="match status" value="1"/>
</dbReference>
<dbReference type="SUPFAM" id="SSF46689">
    <property type="entry name" value="Homeodomain-like"/>
    <property type="match status" value="2"/>
</dbReference>
<dbReference type="PROSITE" id="PS00041">
    <property type="entry name" value="HTH_ARAC_FAMILY_1"/>
    <property type="match status" value="1"/>
</dbReference>
<dbReference type="InterPro" id="IPR037923">
    <property type="entry name" value="HTH-like"/>
</dbReference>
<name>A0A9J6R9I9_9BACI</name>
<dbReference type="GO" id="GO:0003700">
    <property type="term" value="F:DNA-binding transcription factor activity"/>
    <property type="evidence" value="ECO:0007669"/>
    <property type="project" value="InterPro"/>
</dbReference>
<dbReference type="Pfam" id="PF12833">
    <property type="entry name" value="HTH_18"/>
    <property type="match status" value="1"/>
</dbReference>
<dbReference type="Gene3D" id="2.60.120.280">
    <property type="entry name" value="Regulatory protein AraC"/>
    <property type="match status" value="1"/>
</dbReference>
<keyword evidence="2" id="KW-0238">DNA-binding</keyword>
<dbReference type="InterPro" id="IPR003313">
    <property type="entry name" value="AraC-bd"/>
</dbReference>
<dbReference type="Proteomes" id="UP001084197">
    <property type="component" value="Unassembled WGS sequence"/>
</dbReference>
<dbReference type="InterPro" id="IPR009057">
    <property type="entry name" value="Homeodomain-like_sf"/>
</dbReference>
<dbReference type="InterPro" id="IPR018062">
    <property type="entry name" value="HTH_AraC-typ_CS"/>
</dbReference>
<evidence type="ECO:0000313" key="5">
    <source>
        <dbReference type="EMBL" id="MCZ0702269.1"/>
    </source>
</evidence>
<dbReference type="Gene3D" id="1.10.10.60">
    <property type="entry name" value="Homeodomain-like"/>
    <property type="match status" value="2"/>
</dbReference>
<dbReference type="PANTHER" id="PTHR43280:SF2">
    <property type="entry name" value="HTH-TYPE TRANSCRIPTIONAL REGULATOR EXSA"/>
    <property type="match status" value="1"/>
</dbReference>
<organism evidence="5 6">
    <name type="scientific">Natronobacillus azotifigens</name>
    <dbReference type="NCBI Taxonomy" id="472978"/>
    <lineage>
        <taxon>Bacteria</taxon>
        <taxon>Bacillati</taxon>
        <taxon>Bacillota</taxon>
        <taxon>Bacilli</taxon>
        <taxon>Bacillales</taxon>
        <taxon>Bacillaceae</taxon>
        <taxon>Natronobacillus</taxon>
    </lineage>
</organism>
<comment type="caution">
    <text evidence="5">The sequence shown here is derived from an EMBL/GenBank/DDBJ whole genome shotgun (WGS) entry which is preliminary data.</text>
</comment>
<dbReference type="InterPro" id="IPR018060">
    <property type="entry name" value="HTH_AraC"/>
</dbReference>
<evidence type="ECO:0000313" key="6">
    <source>
        <dbReference type="Proteomes" id="UP001084197"/>
    </source>
</evidence>
<reference evidence="5" key="1">
    <citation type="submission" date="2022-11" db="EMBL/GenBank/DDBJ databases">
        <title>WGS of Natronobacillus azotifigens 24KS-1, an anaerobic diazotrophic haloalkaliphile from soda-rich habitats.</title>
        <authorList>
            <person name="Sorokin D.Y."/>
            <person name="Merkel A.Y."/>
        </authorList>
    </citation>
    <scope>NUCLEOTIDE SEQUENCE</scope>
    <source>
        <strain evidence="5">24KS-1</strain>
    </source>
</reference>
<gene>
    <name evidence="5" type="ORF">OWO01_03465</name>
</gene>
<dbReference type="EMBL" id="JAPRAT010000004">
    <property type="protein sequence ID" value="MCZ0702269.1"/>
    <property type="molecule type" value="Genomic_DNA"/>
</dbReference>
<dbReference type="CDD" id="cd06986">
    <property type="entry name" value="cupin_MmsR-like_N"/>
    <property type="match status" value="1"/>
</dbReference>
<evidence type="ECO:0000256" key="1">
    <source>
        <dbReference type="ARBA" id="ARBA00023015"/>
    </source>
</evidence>
<dbReference type="AlphaFoldDB" id="A0A9J6R9I9"/>
<dbReference type="Pfam" id="PF02311">
    <property type="entry name" value="AraC_binding"/>
    <property type="match status" value="1"/>
</dbReference>
<evidence type="ECO:0000259" key="4">
    <source>
        <dbReference type="PROSITE" id="PS01124"/>
    </source>
</evidence>
<dbReference type="GO" id="GO:0043565">
    <property type="term" value="F:sequence-specific DNA binding"/>
    <property type="evidence" value="ECO:0007669"/>
    <property type="project" value="InterPro"/>
</dbReference>
<proteinExistence type="predicted"/>
<protein>
    <submittedName>
        <fullName evidence="5">AraC family transcriptional regulator</fullName>
    </submittedName>
</protein>
<keyword evidence="1" id="KW-0805">Transcription regulation</keyword>
<accession>A0A9J6R9I9</accession>
<dbReference type="SUPFAM" id="SSF51215">
    <property type="entry name" value="Regulatory protein AraC"/>
    <property type="match status" value="1"/>
</dbReference>
<sequence>MRPKLTKSARYKCLEFLKKNSYELYLSYCGVEDCDPSHSYGPISRTEFLLHYVIKGKGVFNADGKSYHLSEHDAFLIYPDETTYYQADETEPWSYIWVGFNGIKAENALTNASFSKENRVNQFYNKENLIAIVNKMLNASKLTYANDLKREGYLYLFLSALVQEKYDIKSKEADIYDYPYQIYVDHALEFIKHNYEKNIKVNDIAQYIGINRSYLTTIFKKTINTSPQEYLVKYRLEKACSLLKTTDLPIGVIASRVGYDNPLTFSKVFKNFYEVSPTVFRTQQQEPIYSNKKE</sequence>
<dbReference type="SMART" id="SM00342">
    <property type="entry name" value="HTH_ARAC"/>
    <property type="match status" value="1"/>
</dbReference>
<evidence type="ECO:0000256" key="3">
    <source>
        <dbReference type="ARBA" id="ARBA00023163"/>
    </source>
</evidence>